<reference evidence="1" key="2">
    <citation type="journal article" date="2015" name="Data Brief">
        <title>Shoot transcriptome of the giant reed, Arundo donax.</title>
        <authorList>
            <person name="Barrero R.A."/>
            <person name="Guerrero F.D."/>
            <person name="Moolhuijzen P."/>
            <person name="Goolsby J.A."/>
            <person name="Tidwell J."/>
            <person name="Bellgard S.E."/>
            <person name="Bellgard M.I."/>
        </authorList>
    </citation>
    <scope>NUCLEOTIDE SEQUENCE</scope>
    <source>
        <tissue evidence="1">Shoot tissue taken approximately 20 cm above the soil surface</tissue>
    </source>
</reference>
<evidence type="ECO:0000313" key="1">
    <source>
        <dbReference type="EMBL" id="JAE02360.1"/>
    </source>
</evidence>
<organism evidence="1">
    <name type="scientific">Arundo donax</name>
    <name type="common">Giant reed</name>
    <name type="synonym">Donax arundinaceus</name>
    <dbReference type="NCBI Taxonomy" id="35708"/>
    <lineage>
        <taxon>Eukaryota</taxon>
        <taxon>Viridiplantae</taxon>
        <taxon>Streptophyta</taxon>
        <taxon>Embryophyta</taxon>
        <taxon>Tracheophyta</taxon>
        <taxon>Spermatophyta</taxon>
        <taxon>Magnoliopsida</taxon>
        <taxon>Liliopsida</taxon>
        <taxon>Poales</taxon>
        <taxon>Poaceae</taxon>
        <taxon>PACMAD clade</taxon>
        <taxon>Arundinoideae</taxon>
        <taxon>Arundineae</taxon>
        <taxon>Arundo</taxon>
    </lineage>
</organism>
<proteinExistence type="predicted"/>
<reference evidence="1" key="1">
    <citation type="submission" date="2014-09" db="EMBL/GenBank/DDBJ databases">
        <authorList>
            <person name="Magalhaes I.L.F."/>
            <person name="Oliveira U."/>
            <person name="Santos F.R."/>
            <person name="Vidigal T.H.D.A."/>
            <person name="Brescovit A.D."/>
            <person name="Santos A.J."/>
        </authorList>
    </citation>
    <scope>NUCLEOTIDE SEQUENCE</scope>
    <source>
        <tissue evidence="1">Shoot tissue taken approximately 20 cm above the soil surface</tissue>
    </source>
</reference>
<name>A0A0A9ENM4_ARUDO</name>
<sequence>MKKNSMPTDFLCCSKTICSVYSHLFELDLLCRISWRQRNS</sequence>
<protein>
    <submittedName>
        <fullName evidence="1">Uncharacterized protein</fullName>
    </submittedName>
</protein>
<accession>A0A0A9ENM4</accession>
<dbReference type="AlphaFoldDB" id="A0A0A9ENM4"/>
<dbReference type="EMBL" id="GBRH01195536">
    <property type="protein sequence ID" value="JAE02360.1"/>
    <property type="molecule type" value="Transcribed_RNA"/>
</dbReference>